<reference evidence="3" key="1">
    <citation type="submission" date="2021-02" db="EMBL/GenBank/DDBJ databases">
        <title>Genome-Resolved Metagenomics of a Microbial Community Performing Photosynthetic Biological Nutrient Removal.</title>
        <authorList>
            <person name="Mcdaniel E.A."/>
        </authorList>
    </citation>
    <scope>NUCLEOTIDE SEQUENCE</scope>
    <source>
        <strain evidence="3">UWPOB_OBS1</strain>
    </source>
</reference>
<dbReference type="EMBL" id="JAFLCK010000005">
    <property type="protein sequence ID" value="MBN8659749.1"/>
    <property type="molecule type" value="Genomic_DNA"/>
</dbReference>
<dbReference type="Pfam" id="PF26341">
    <property type="entry name" value="AAA_SelU"/>
    <property type="match status" value="1"/>
</dbReference>
<evidence type="ECO:0000313" key="3">
    <source>
        <dbReference type="EMBL" id="MBN8659749.1"/>
    </source>
</evidence>
<accession>A0A8J7P794</accession>
<dbReference type="PROSITE" id="PS50206">
    <property type="entry name" value="RHODANESE_3"/>
    <property type="match status" value="1"/>
</dbReference>
<dbReference type="PANTHER" id="PTHR30401">
    <property type="entry name" value="TRNA 2-SELENOURIDINE SYNTHASE"/>
    <property type="match status" value="1"/>
</dbReference>
<dbReference type="InterPro" id="IPR001763">
    <property type="entry name" value="Rhodanese-like_dom"/>
</dbReference>
<dbReference type="SUPFAM" id="SSF52540">
    <property type="entry name" value="P-loop containing nucleoside triphosphate hydrolases"/>
    <property type="match status" value="1"/>
</dbReference>
<dbReference type="NCBIfam" id="NF008750">
    <property type="entry name" value="PRK11784.1-2"/>
    <property type="match status" value="1"/>
</dbReference>
<dbReference type="PANTHER" id="PTHR30401:SF0">
    <property type="entry name" value="TRNA 2-SELENOURIDINE SYNTHASE"/>
    <property type="match status" value="1"/>
</dbReference>
<dbReference type="Gene3D" id="3.40.50.300">
    <property type="entry name" value="P-loop containing nucleotide triphosphate hydrolases"/>
    <property type="match status" value="1"/>
</dbReference>
<organism evidence="3 4">
    <name type="scientific">Candidatus Obscuribacter phosphatis</name>
    <dbReference type="NCBI Taxonomy" id="1906157"/>
    <lineage>
        <taxon>Bacteria</taxon>
        <taxon>Bacillati</taxon>
        <taxon>Candidatus Melainabacteria</taxon>
        <taxon>Candidatus Obscuribacterales</taxon>
        <taxon>Candidatus Obscuribacteraceae</taxon>
        <taxon>Candidatus Obscuribacter</taxon>
    </lineage>
</organism>
<dbReference type="Proteomes" id="UP000664277">
    <property type="component" value="Unassembled WGS sequence"/>
</dbReference>
<dbReference type="NCBIfam" id="TIGR03167">
    <property type="entry name" value="tRNA_sel_U_synt"/>
    <property type="match status" value="1"/>
</dbReference>
<dbReference type="SUPFAM" id="SSF52821">
    <property type="entry name" value="Rhodanese/Cell cycle control phosphatase"/>
    <property type="match status" value="1"/>
</dbReference>
<gene>
    <name evidence="3" type="primary">mnmH</name>
    <name evidence="3" type="ORF">J0M35_05265</name>
</gene>
<protein>
    <submittedName>
        <fullName evidence="3">tRNA 2-selenouridine(34) synthase MnmH</fullName>
    </submittedName>
</protein>
<dbReference type="GO" id="GO:0002098">
    <property type="term" value="P:tRNA wobble uridine modification"/>
    <property type="evidence" value="ECO:0007669"/>
    <property type="project" value="InterPro"/>
</dbReference>
<name>A0A8J7P794_9BACT</name>
<dbReference type="GO" id="GO:0043828">
    <property type="term" value="F:tRNA 2-selenouridine synthase activity"/>
    <property type="evidence" value="ECO:0007669"/>
    <property type="project" value="InterPro"/>
</dbReference>
<evidence type="ECO:0000259" key="2">
    <source>
        <dbReference type="PROSITE" id="PS50206"/>
    </source>
</evidence>
<evidence type="ECO:0000313" key="4">
    <source>
        <dbReference type="Proteomes" id="UP000664277"/>
    </source>
</evidence>
<comment type="caution">
    <text evidence="3">The sequence shown here is derived from an EMBL/GenBank/DDBJ whole genome shotgun (WGS) entry which is preliminary data.</text>
</comment>
<dbReference type="InterPro" id="IPR058840">
    <property type="entry name" value="AAA_SelU"/>
</dbReference>
<dbReference type="SMART" id="SM00450">
    <property type="entry name" value="RHOD"/>
    <property type="match status" value="1"/>
</dbReference>
<dbReference type="Pfam" id="PF00581">
    <property type="entry name" value="Rhodanese"/>
    <property type="match status" value="1"/>
</dbReference>
<feature type="domain" description="Rhodanese" evidence="2">
    <location>
        <begin position="13"/>
        <end position="135"/>
    </location>
</feature>
<dbReference type="InterPro" id="IPR036873">
    <property type="entry name" value="Rhodanese-like_dom_sf"/>
</dbReference>
<sequence length="357" mass="39579">MTWREISAEDVASLSRVCLIDVRSPCEYLAENIPGSHNVPLFTDAERAEIGTIYAQEGEMVARRKALKIISPKISDLVEQIAALRRSGAPLVVHCWRGGLRSEAVASCLSIVGIDCWRLTGGYKAFRRHIVAEFEGGAFNYQAVVIDGLTGSGKTELLGRLSERGQAVIDLEKLANHRGSIFGALGLAAQPSQKNFEAELFFAIKQMKDKLAANGFYFIEAESRKIGRLRVPDFLYLAIQNSAKRIIVESNLRVRAERILHDYLEGGGAFEKLPDSTDELLLKAIELLGYVKGLSKELRLKISDQISQGKLREAVEVILETYYDPLYSRHFVDEPLLRVDGSDLDKAAEQILALLSA</sequence>
<proteinExistence type="predicted"/>
<keyword evidence="1" id="KW-0711">Selenium</keyword>
<dbReference type="InterPro" id="IPR017582">
    <property type="entry name" value="SelU"/>
</dbReference>
<dbReference type="InterPro" id="IPR027417">
    <property type="entry name" value="P-loop_NTPase"/>
</dbReference>
<dbReference type="Gene3D" id="3.40.250.10">
    <property type="entry name" value="Rhodanese-like domain"/>
    <property type="match status" value="1"/>
</dbReference>
<evidence type="ECO:0000256" key="1">
    <source>
        <dbReference type="ARBA" id="ARBA00023266"/>
    </source>
</evidence>
<dbReference type="AlphaFoldDB" id="A0A8J7P794"/>